<proteinExistence type="predicted"/>
<evidence type="ECO:0000256" key="1">
    <source>
        <dbReference type="SAM" id="Phobius"/>
    </source>
</evidence>
<keyword evidence="1" id="KW-0472">Membrane</keyword>
<comment type="caution">
    <text evidence="2">The sequence shown here is derived from an EMBL/GenBank/DDBJ whole genome shotgun (WGS) entry which is preliminary data.</text>
</comment>
<keyword evidence="1" id="KW-0812">Transmembrane</keyword>
<dbReference type="Proteomes" id="UP000295724">
    <property type="component" value="Unassembled WGS sequence"/>
</dbReference>
<gene>
    <name evidence="2" type="ORF">C8D91_2940</name>
</gene>
<evidence type="ECO:0000313" key="3">
    <source>
        <dbReference type="Proteomes" id="UP000295724"/>
    </source>
</evidence>
<keyword evidence="1" id="KW-1133">Transmembrane helix</keyword>
<sequence length="83" mass="9323">MGTYIHSTPAFLLVFNVFTSIIPPKIAENCIQEHALKASASITNIPLQYGLVISVFTFTFTYLKSQFLRMNSINCFIIFKGCP</sequence>
<organism evidence="2 3">
    <name type="scientific">Marinicella litoralis</name>
    <dbReference type="NCBI Taxonomy" id="644220"/>
    <lineage>
        <taxon>Bacteria</taxon>
        <taxon>Pseudomonadati</taxon>
        <taxon>Pseudomonadota</taxon>
        <taxon>Gammaproteobacteria</taxon>
        <taxon>Lysobacterales</taxon>
        <taxon>Marinicellaceae</taxon>
        <taxon>Marinicella</taxon>
    </lineage>
</organism>
<accession>A0A4R6X6G1</accession>
<evidence type="ECO:0000313" key="2">
    <source>
        <dbReference type="EMBL" id="TDR14632.1"/>
    </source>
</evidence>
<dbReference type="EMBL" id="SNZB01000010">
    <property type="protein sequence ID" value="TDR14632.1"/>
    <property type="molecule type" value="Genomic_DNA"/>
</dbReference>
<keyword evidence="3" id="KW-1185">Reference proteome</keyword>
<protein>
    <submittedName>
        <fullName evidence="2">Uncharacterized protein</fullName>
    </submittedName>
</protein>
<dbReference type="AlphaFoldDB" id="A0A4R6X6G1"/>
<feature type="transmembrane region" description="Helical" evidence="1">
    <location>
        <begin position="45"/>
        <end position="63"/>
    </location>
</feature>
<name>A0A4R6X6G1_9GAMM</name>
<reference evidence="2 3" key="1">
    <citation type="submission" date="2019-03" db="EMBL/GenBank/DDBJ databases">
        <title>Genomic Encyclopedia of Type Strains, Phase IV (KMG-IV): sequencing the most valuable type-strain genomes for metagenomic binning, comparative biology and taxonomic classification.</title>
        <authorList>
            <person name="Goeker M."/>
        </authorList>
    </citation>
    <scope>NUCLEOTIDE SEQUENCE [LARGE SCALE GENOMIC DNA]</scope>
    <source>
        <strain evidence="2 3">DSM 25488</strain>
    </source>
</reference>